<dbReference type="EMBL" id="KZ293449">
    <property type="protein sequence ID" value="PBK64913.1"/>
    <property type="molecule type" value="Genomic_DNA"/>
</dbReference>
<gene>
    <name evidence="1" type="ORF">ARMSODRAFT_455693</name>
</gene>
<protein>
    <submittedName>
        <fullName evidence="1">Uncharacterized protein</fullName>
    </submittedName>
</protein>
<keyword evidence="2" id="KW-1185">Reference proteome</keyword>
<organism evidence="1 2">
    <name type="scientific">Armillaria solidipes</name>
    <dbReference type="NCBI Taxonomy" id="1076256"/>
    <lineage>
        <taxon>Eukaryota</taxon>
        <taxon>Fungi</taxon>
        <taxon>Dikarya</taxon>
        <taxon>Basidiomycota</taxon>
        <taxon>Agaricomycotina</taxon>
        <taxon>Agaricomycetes</taxon>
        <taxon>Agaricomycetidae</taxon>
        <taxon>Agaricales</taxon>
        <taxon>Marasmiineae</taxon>
        <taxon>Physalacriaceae</taxon>
        <taxon>Armillaria</taxon>
    </lineage>
</organism>
<dbReference type="AlphaFoldDB" id="A0A2H3BM08"/>
<proteinExistence type="predicted"/>
<evidence type="ECO:0000313" key="1">
    <source>
        <dbReference type="EMBL" id="PBK64913.1"/>
    </source>
</evidence>
<sequence>MVNGVQNPLKAVELANDFTSSTDLVFITKSSETGGAWIANRGFTDVLGYQHRTLNSKDAETLKELTGCAPDEAKSTIGLRPHLPVRARLRRWCSGVAEKRRQHFHVRRE</sequence>
<evidence type="ECO:0000313" key="2">
    <source>
        <dbReference type="Proteomes" id="UP000218334"/>
    </source>
</evidence>
<dbReference type="Proteomes" id="UP000218334">
    <property type="component" value="Unassembled WGS sequence"/>
</dbReference>
<reference evidence="2" key="1">
    <citation type="journal article" date="2017" name="Nat. Ecol. Evol.">
        <title>Genome expansion and lineage-specific genetic innovations in the forest pathogenic fungi Armillaria.</title>
        <authorList>
            <person name="Sipos G."/>
            <person name="Prasanna A.N."/>
            <person name="Walter M.C."/>
            <person name="O'Connor E."/>
            <person name="Balint B."/>
            <person name="Krizsan K."/>
            <person name="Kiss B."/>
            <person name="Hess J."/>
            <person name="Varga T."/>
            <person name="Slot J."/>
            <person name="Riley R."/>
            <person name="Boka B."/>
            <person name="Rigling D."/>
            <person name="Barry K."/>
            <person name="Lee J."/>
            <person name="Mihaltcheva S."/>
            <person name="LaButti K."/>
            <person name="Lipzen A."/>
            <person name="Waldron R."/>
            <person name="Moloney N.M."/>
            <person name="Sperisen C."/>
            <person name="Kredics L."/>
            <person name="Vagvoelgyi C."/>
            <person name="Patrignani A."/>
            <person name="Fitzpatrick D."/>
            <person name="Nagy I."/>
            <person name="Doyle S."/>
            <person name="Anderson J.B."/>
            <person name="Grigoriev I.V."/>
            <person name="Gueldener U."/>
            <person name="Muensterkoetter M."/>
            <person name="Nagy L.G."/>
        </authorList>
    </citation>
    <scope>NUCLEOTIDE SEQUENCE [LARGE SCALE GENOMIC DNA]</scope>
    <source>
        <strain evidence="2">28-4</strain>
    </source>
</reference>
<name>A0A2H3BM08_9AGAR</name>
<accession>A0A2H3BM08</accession>